<organism evidence="1 2">
    <name type="scientific">Mesorhizobium plurifarium</name>
    <dbReference type="NCBI Taxonomy" id="69974"/>
    <lineage>
        <taxon>Bacteria</taxon>
        <taxon>Pseudomonadati</taxon>
        <taxon>Pseudomonadota</taxon>
        <taxon>Alphaproteobacteria</taxon>
        <taxon>Hyphomicrobiales</taxon>
        <taxon>Phyllobacteriaceae</taxon>
        <taxon>Mesorhizobium</taxon>
    </lineage>
</organism>
<accession>A0A090DFA2</accession>
<dbReference type="InterPro" id="IPR016035">
    <property type="entry name" value="Acyl_Trfase/lysoPLipase"/>
</dbReference>
<protein>
    <submittedName>
        <fullName evidence="1">Esterase of the alpha-beta hydrolase superfamily protein</fullName>
    </submittedName>
</protein>
<evidence type="ECO:0000313" key="1">
    <source>
        <dbReference type="EMBL" id="CDX11762.1"/>
    </source>
</evidence>
<dbReference type="AlphaFoldDB" id="A0A090DFA2"/>
<proteinExistence type="predicted"/>
<dbReference type="SUPFAM" id="SSF52151">
    <property type="entry name" value="FabD/lysophospholipase-like"/>
    <property type="match status" value="1"/>
</dbReference>
<sequence>MLAQSAVRTVAAARPTAHLGVEDQMIDVVLANDAHAAFVWGVLDRLLDRPNCNVSGVTASGFAAMQAAVFAYGLSVGGRRGARTALANFWRRVSHASMFDTDRTNLLRSMLEQSIDLKRIRDEDCPVKLDVLAINARTDALKTFSGSQLSIDAIVAAATVPFLSAAVEIDSDFYWGDGDISLLPSAVSTGARHRLMVTGKPSIFVTRCADRSLASADCATGCAAVHTIFDSQYRAATPLLLRPWIDWGELTDIRDRGRQSAENWLAADLSAAHERPAFDCISQYI</sequence>
<evidence type="ECO:0000313" key="2">
    <source>
        <dbReference type="Proteomes" id="UP000045285"/>
    </source>
</evidence>
<keyword evidence="1" id="KW-0378">Hydrolase</keyword>
<gene>
    <name evidence="1" type="ORF">MPL3356_110148</name>
</gene>
<reference evidence="2" key="1">
    <citation type="submission" date="2014-08" db="EMBL/GenBank/DDBJ databases">
        <authorList>
            <person name="Moulin L."/>
        </authorList>
    </citation>
    <scope>NUCLEOTIDE SEQUENCE [LARGE SCALE GENOMIC DNA]</scope>
</reference>
<dbReference type="EMBL" id="CCMZ01000003">
    <property type="protein sequence ID" value="CDX11762.1"/>
    <property type="molecule type" value="Genomic_DNA"/>
</dbReference>
<name>A0A090DFA2_MESPL</name>
<dbReference type="Proteomes" id="UP000045285">
    <property type="component" value="Unassembled WGS sequence"/>
</dbReference>
<keyword evidence="2" id="KW-1185">Reference proteome</keyword>
<dbReference type="GO" id="GO:0016787">
    <property type="term" value="F:hydrolase activity"/>
    <property type="evidence" value="ECO:0007669"/>
    <property type="project" value="UniProtKB-KW"/>
</dbReference>